<dbReference type="InterPro" id="IPR051100">
    <property type="entry name" value="DnaJ_subfamily_B/C"/>
</dbReference>
<dbReference type="AlphaFoldDB" id="A0A2B7XYQ3"/>
<dbReference type="GO" id="GO:0005789">
    <property type="term" value="C:endoplasmic reticulum membrane"/>
    <property type="evidence" value="ECO:0007669"/>
    <property type="project" value="TreeGrafter"/>
</dbReference>
<dbReference type="STRING" id="1447875.A0A2B7XYQ3"/>
<organism evidence="3 4">
    <name type="scientific">Helicocarpus griseus UAMH5409</name>
    <dbReference type="NCBI Taxonomy" id="1447875"/>
    <lineage>
        <taxon>Eukaryota</taxon>
        <taxon>Fungi</taxon>
        <taxon>Dikarya</taxon>
        <taxon>Ascomycota</taxon>
        <taxon>Pezizomycotina</taxon>
        <taxon>Eurotiomycetes</taxon>
        <taxon>Eurotiomycetidae</taxon>
        <taxon>Onygenales</taxon>
        <taxon>Ajellomycetaceae</taxon>
        <taxon>Helicocarpus</taxon>
    </lineage>
</organism>
<dbReference type="PANTHER" id="PTHR43908:SF3">
    <property type="entry name" value="AT29763P-RELATED"/>
    <property type="match status" value="1"/>
</dbReference>
<gene>
    <name evidence="3" type="ORF">AJ79_03319</name>
</gene>
<proteinExistence type="predicted"/>
<dbReference type="InterPro" id="IPR036869">
    <property type="entry name" value="J_dom_sf"/>
</dbReference>
<reference evidence="3 4" key="1">
    <citation type="submission" date="2017-10" db="EMBL/GenBank/DDBJ databases">
        <title>Comparative genomics in systemic dimorphic fungi from Ajellomycetaceae.</title>
        <authorList>
            <person name="Munoz J.F."/>
            <person name="Mcewen J.G."/>
            <person name="Clay O.K."/>
            <person name="Cuomo C.A."/>
        </authorList>
    </citation>
    <scope>NUCLEOTIDE SEQUENCE [LARGE SCALE GENOMIC DNA]</scope>
    <source>
        <strain evidence="3 4">UAMH5409</strain>
    </source>
</reference>
<dbReference type="GO" id="GO:0071218">
    <property type="term" value="P:cellular response to misfolded protein"/>
    <property type="evidence" value="ECO:0007669"/>
    <property type="project" value="TreeGrafter"/>
</dbReference>
<evidence type="ECO:0000259" key="2">
    <source>
        <dbReference type="PROSITE" id="PS50076"/>
    </source>
</evidence>
<dbReference type="Pfam" id="PF00226">
    <property type="entry name" value="DnaJ"/>
    <property type="match status" value="1"/>
</dbReference>
<dbReference type="GO" id="GO:0030544">
    <property type="term" value="F:Hsp70 protein binding"/>
    <property type="evidence" value="ECO:0007669"/>
    <property type="project" value="TreeGrafter"/>
</dbReference>
<name>A0A2B7XYQ3_9EURO</name>
<sequence>MDEPSEIDCYRILGIAKTATVSDIRKAYRQRVLETHPDKNPGIETSLFLKVQSAWETLSDQTRRYRFDCKYEIIRNQWDKYEEATRWKTAGQIHTQCAASVYQKTGAVESETKSIYSEEGVRKILEKLKRMRDEADEIRRQEKERQAKEKQEEARKKEEEAKREEARRRTEEEMEFWNHDWFTFKTFEDVLDEMEQRMMGTEARTNSAQPPSSNSTYSILCYHWRWWLRIDGAGWCQYCGRYCSTYLLDCPGCDARACVSCKIRESGS</sequence>
<dbReference type="CDD" id="cd06257">
    <property type="entry name" value="DnaJ"/>
    <property type="match status" value="1"/>
</dbReference>
<evidence type="ECO:0000256" key="1">
    <source>
        <dbReference type="SAM" id="MobiDB-lite"/>
    </source>
</evidence>
<evidence type="ECO:0000313" key="4">
    <source>
        <dbReference type="Proteomes" id="UP000223968"/>
    </source>
</evidence>
<accession>A0A2B7XYQ3</accession>
<keyword evidence="4" id="KW-1185">Reference proteome</keyword>
<dbReference type="PROSITE" id="PS50076">
    <property type="entry name" value="DNAJ_2"/>
    <property type="match status" value="1"/>
</dbReference>
<feature type="domain" description="J" evidence="2">
    <location>
        <begin position="8"/>
        <end position="82"/>
    </location>
</feature>
<protein>
    <recommendedName>
        <fullName evidence="2">J domain-containing protein</fullName>
    </recommendedName>
</protein>
<dbReference type="EMBL" id="PDNB01000039">
    <property type="protein sequence ID" value="PGH14049.1"/>
    <property type="molecule type" value="Genomic_DNA"/>
</dbReference>
<dbReference type="PRINTS" id="PR00625">
    <property type="entry name" value="JDOMAIN"/>
</dbReference>
<dbReference type="Gene3D" id="1.10.287.110">
    <property type="entry name" value="DnaJ domain"/>
    <property type="match status" value="1"/>
</dbReference>
<dbReference type="SUPFAM" id="SSF46565">
    <property type="entry name" value="Chaperone J-domain"/>
    <property type="match status" value="1"/>
</dbReference>
<feature type="region of interest" description="Disordered" evidence="1">
    <location>
        <begin position="137"/>
        <end position="169"/>
    </location>
</feature>
<comment type="caution">
    <text evidence="3">The sequence shown here is derived from an EMBL/GenBank/DDBJ whole genome shotgun (WGS) entry which is preliminary data.</text>
</comment>
<dbReference type="SMART" id="SM00271">
    <property type="entry name" value="DnaJ"/>
    <property type="match status" value="1"/>
</dbReference>
<dbReference type="Proteomes" id="UP000223968">
    <property type="component" value="Unassembled WGS sequence"/>
</dbReference>
<evidence type="ECO:0000313" key="3">
    <source>
        <dbReference type="EMBL" id="PGH14049.1"/>
    </source>
</evidence>
<dbReference type="OrthoDB" id="442087at2759"/>
<dbReference type="InterPro" id="IPR001623">
    <property type="entry name" value="DnaJ_domain"/>
</dbReference>
<dbReference type="PANTHER" id="PTHR43908">
    <property type="entry name" value="AT29763P-RELATED"/>
    <property type="match status" value="1"/>
</dbReference>